<name>A0A370DMC0_9GAMM</name>
<dbReference type="InterPro" id="IPR000595">
    <property type="entry name" value="cNMP-bd_dom"/>
</dbReference>
<dbReference type="PRINTS" id="PR00034">
    <property type="entry name" value="HTHCRP"/>
</dbReference>
<evidence type="ECO:0000259" key="5">
    <source>
        <dbReference type="PROSITE" id="PS51063"/>
    </source>
</evidence>
<dbReference type="Gene3D" id="1.10.10.10">
    <property type="entry name" value="Winged helix-like DNA-binding domain superfamily/Winged helix DNA-binding domain"/>
    <property type="match status" value="1"/>
</dbReference>
<keyword evidence="2" id="KW-0238">DNA-binding</keyword>
<evidence type="ECO:0000259" key="4">
    <source>
        <dbReference type="PROSITE" id="PS50042"/>
    </source>
</evidence>
<dbReference type="Proteomes" id="UP000254266">
    <property type="component" value="Unassembled WGS sequence"/>
</dbReference>
<evidence type="ECO:0000256" key="1">
    <source>
        <dbReference type="ARBA" id="ARBA00023015"/>
    </source>
</evidence>
<evidence type="ECO:0000256" key="2">
    <source>
        <dbReference type="ARBA" id="ARBA00023125"/>
    </source>
</evidence>
<dbReference type="SUPFAM" id="SSF46785">
    <property type="entry name" value="Winged helix' DNA-binding domain"/>
    <property type="match status" value="1"/>
</dbReference>
<dbReference type="GO" id="GO:0003700">
    <property type="term" value="F:DNA-binding transcription factor activity"/>
    <property type="evidence" value="ECO:0007669"/>
    <property type="project" value="TreeGrafter"/>
</dbReference>
<comment type="caution">
    <text evidence="6">The sequence shown here is derived from an EMBL/GenBank/DDBJ whole genome shotgun (WGS) entry which is preliminary data.</text>
</comment>
<dbReference type="GO" id="GO:0003677">
    <property type="term" value="F:DNA binding"/>
    <property type="evidence" value="ECO:0007669"/>
    <property type="project" value="UniProtKB-KW"/>
</dbReference>
<feature type="domain" description="HTH crp-type" evidence="5">
    <location>
        <begin position="159"/>
        <end position="226"/>
    </location>
</feature>
<reference evidence="6 7" key="1">
    <citation type="journal article" date="2018" name="ISME J.">
        <title>Endosymbiont genomes yield clues of tubeworm success.</title>
        <authorList>
            <person name="Li Y."/>
            <person name="Liles M.R."/>
            <person name="Halanych K.M."/>
        </authorList>
    </citation>
    <scope>NUCLEOTIDE SEQUENCE [LARGE SCALE GENOMIC DNA]</scope>
    <source>
        <strain evidence="6">A1464</strain>
    </source>
</reference>
<dbReference type="InterPro" id="IPR014710">
    <property type="entry name" value="RmlC-like_jellyroll"/>
</dbReference>
<dbReference type="Pfam" id="PF13545">
    <property type="entry name" value="HTH_Crp_2"/>
    <property type="match status" value="1"/>
</dbReference>
<dbReference type="SUPFAM" id="SSF51206">
    <property type="entry name" value="cAMP-binding domain-like"/>
    <property type="match status" value="1"/>
</dbReference>
<dbReference type="InterPro" id="IPR036390">
    <property type="entry name" value="WH_DNA-bd_sf"/>
</dbReference>
<proteinExistence type="predicted"/>
<evidence type="ECO:0000313" key="6">
    <source>
        <dbReference type="EMBL" id="RDH86038.1"/>
    </source>
</evidence>
<accession>A0A370DMC0</accession>
<dbReference type="Gene3D" id="2.60.120.10">
    <property type="entry name" value="Jelly Rolls"/>
    <property type="match status" value="1"/>
</dbReference>
<feature type="domain" description="Cyclic nucleotide-binding" evidence="4">
    <location>
        <begin position="26"/>
        <end position="100"/>
    </location>
</feature>
<dbReference type="PROSITE" id="PS51063">
    <property type="entry name" value="HTH_CRP_2"/>
    <property type="match status" value="1"/>
</dbReference>
<dbReference type="InterPro" id="IPR050397">
    <property type="entry name" value="Env_Response_Regulators"/>
</dbReference>
<dbReference type="Pfam" id="PF00027">
    <property type="entry name" value="cNMP_binding"/>
    <property type="match status" value="1"/>
</dbReference>
<evidence type="ECO:0000313" key="7">
    <source>
        <dbReference type="Proteomes" id="UP000254266"/>
    </source>
</evidence>
<dbReference type="GO" id="GO:0005829">
    <property type="term" value="C:cytosol"/>
    <property type="evidence" value="ECO:0007669"/>
    <property type="project" value="TreeGrafter"/>
</dbReference>
<keyword evidence="3" id="KW-0804">Transcription</keyword>
<sequence>MKTVTLQDAWKGEADCLNCALRNTVLFSGLSETDFEKIHKPIDQFVLPAGSTLYHAHDNASFLYTIRSGVVKLTQYLADGNQRIVRLAFASDVIGLESLIEPQYKHDAVALRDVEVCRLPAPVVNQLSTENQLLHKELLNRWHLALNEADDWITQLSTGSARQRMANLLLKLAEKYGSDECELFTREDIGSMLSITTETASRTIAEFKRKGLIQKQGSLYKLNKEPLFEILSD</sequence>
<dbReference type="InterPro" id="IPR036388">
    <property type="entry name" value="WH-like_DNA-bd_sf"/>
</dbReference>
<dbReference type="InterPro" id="IPR018490">
    <property type="entry name" value="cNMP-bd_dom_sf"/>
</dbReference>
<gene>
    <name evidence="6" type="ORF">DIZ80_00780</name>
</gene>
<dbReference type="SMART" id="SM00100">
    <property type="entry name" value="cNMP"/>
    <property type="match status" value="1"/>
</dbReference>
<dbReference type="PANTHER" id="PTHR24567:SF75">
    <property type="entry name" value="FUMARATE AND NITRATE REDUCTION REGULATORY PROTEIN"/>
    <property type="match status" value="1"/>
</dbReference>
<dbReference type="InterPro" id="IPR012318">
    <property type="entry name" value="HTH_CRP"/>
</dbReference>
<keyword evidence="7" id="KW-1185">Reference proteome</keyword>
<dbReference type="CDD" id="cd00038">
    <property type="entry name" value="CAP_ED"/>
    <property type="match status" value="1"/>
</dbReference>
<dbReference type="AlphaFoldDB" id="A0A370DMC0"/>
<organism evidence="6 7">
    <name type="scientific">endosymbiont of Galathealinum brachiosum</name>
    <dbReference type="NCBI Taxonomy" id="2200906"/>
    <lineage>
        <taxon>Bacteria</taxon>
        <taxon>Pseudomonadati</taxon>
        <taxon>Pseudomonadota</taxon>
        <taxon>Gammaproteobacteria</taxon>
        <taxon>sulfur-oxidizing symbionts</taxon>
    </lineage>
</organism>
<evidence type="ECO:0000256" key="3">
    <source>
        <dbReference type="ARBA" id="ARBA00023163"/>
    </source>
</evidence>
<dbReference type="PANTHER" id="PTHR24567">
    <property type="entry name" value="CRP FAMILY TRANSCRIPTIONAL REGULATORY PROTEIN"/>
    <property type="match status" value="1"/>
</dbReference>
<dbReference type="SMART" id="SM00419">
    <property type="entry name" value="HTH_CRP"/>
    <property type="match status" value="1"/>
</dbReference>
<dbReference type="EMBL" id="QFXC01000002">
    <property type="protein sequence ID" value="RDH86038.1"/>
    <property type="molecule type" value="Genomic_DNA"/>
</dbReference>
<dbReference type="PROSITE" id="PS50042">
    <property type="entry name" value="CNMP_BINDING_3"/>
    <property type="match status" value="1"/>
</dbReference>
<protein>
    <submittedName>
        <fullName evidence="6">Crp/Fnr family transcriptional regulator</fullName>
    </submittedName>
</protein>
<keyword evidence="1" id="KW-0805">Transcription regulation</keyword>